<keyword evidence="12" id="KW-1185">Reference proteome</keyword>
<dbReference type="GO" id="GO:0005102">
    <property type="term" value="F:signaling receptor binding"/>
    <property type="evidence" value="ECO:0007669"/>
    <property type="project" value="TreeGrafter"/>
</dbReference>
<dbReference type="InterPro" id="IPR001314">
    <property type="entry name" value="Peptidase_S1A"/>
</dbReference>
<protein>
    <recommendedName>
        <fullName evidence="13">Hepatocyte growth factor-like protein</fullName>
    </recommendedName>
</protein>
<dbReference type="Pfam" id="PF00051">
    <property type="entry name" value="Kringle"/>
    <property type="match status" value="4"/>
</dbReference>
<keyword evidence="4 8" id="KW-0420">Kringle</keyword>
<evidence type="ECO:0000256" key="3">
    <source>
        <dbReference type="ARBA" id="ARBA00022525"/>
    </source>
</evidence>
<dbReference type="Proteomes" id="UP001142489">
    <property type="component" value="Unassembled WGS sequence"/>
</dbReference>
<evidence type="ECO:0000313" key="11">
    <source>
        <dbReference type="EMBL" id="KAJ7316677.1"/>
    </source>
</evidence>
<evidence type="ECO:0000259" key="9">
    <source>
        <dbReference type="PROSITE" id="PS50070"/>
    </source>
</evidence>
<keyword evidence="3" id="KW-0964">Secreted</keyword>
<dbReference type="PANTHER" id="PTHR24261">
    <property type="entry name" value="PLASMINOGEN-RELATED"/>
    <property type="match status" value="1"/>
</dbReference>
<dbReference type="PRINTS" id="PR00018">
    <property type="entry name" value="KRINGLE"/>
</dbReference>
<dbReference type="PROSITE" id="PS50070">
    <property type="entry name" value="KRINGLE_2"/>
    <property type="match status" value="4"/>
</dbReference>
<comment type="caution">
    <text evidence="8">Lacks conserved residue(s) required for the propagation of feature annotation.</text>
</comment>
<keyword evidence="7 8" id="KW-1015">Disulfide bond</keyword>
<dbReference type="GO" id="GO:0004252">
    <property type="term" value="F:serine-type endopeptidase activity"/>
    <property type="evidence" value="ECO:0007669"/>
    <property type="project" value="InterPro"/>
</dbReference>
<dbReference type="GO" id="GO:0006508">
    <property type="term" value="P:proteolysis"/>
    <property type="evidence" value="ECO:0007669"/>
    <property type="project" value="InterPro"/>
</dbReference>
<dbReference type="FunFam" id="2.40.20.10:FF:000002">
    <property type="entry name" value="Hepatocyte growth factor"/>
    <property type="match status" value="1"/>
</dbReference>
<evidence type="ECO:0000313" key="12">
    <source>
        <dbReference type="Proteomes" id="UP001142489"/>
    </source>
</evidence>
<dbReference type="PROSITE" id="PS00021">
    <property type="entry name" value="KRINGLE_1"/>
    <property type="match status" value="3"/>
</dbReference>
<dbReference type="PROSITE" id="PS50240">
    <property type="entry name" value="TRYPSIN_DOM"/>
    <property type="match status" value="1"/>
</dbReference>
<dbReference type="AlphaFoldDB" id="A0A9Q0XLY7"/>
<dbReference type="FunFam" id="2.40.20.10:FF:000009">
    <property type="entry name" value="Hepatocyte growth factor-like 1"/>
    <property type="match status" value="1"/>
</dbReference>
<reference evidence="11" key="1">
    <citation type="journal article" date="2023" name="DNA Res.">
        <title>Chromosome-level genome assembly of Phrynocephalus forsythii using third-generation DNA sequencing and Hi-C analysis.</title>
        <authorList>
            <person name="Qi Y."/>
            <person name="Zhao W."/>
            <person name="Zhao Y."/>
            <person name="Niu C."/>
            <person name="Cao S."/>
            <person name="Zhang Y."/>
        </authorList>
    </citation>
    <scope>NUCLEOTIDE SEQUENCE</scope>
    <source>
        <tissue evidence="11">Muscle</tissue>
    </source>
</reference>
<feature type="disulfide bond" evidence="8">
    <location>
        <begin position="356"/>
        <end position="379"/>
    </location>
</feature>
<dbReference type="FunFam" id="2.40.20.10:FF:000004">
    <property type="entry name" value="Hepatocyte growth factor"/>
    <property type="match status" value="1"/>
</dbReference>
<feature type="domain" description="Kringle" evidence="9">
    <location>
        <begin position="482"/>
        <end position="558"/>
    </location>
</feature>
<dbReference type="SUPFAM" id="SSF57440">
    <property type="entry name" value="Kringle-like"/>
    <property type="match status" value="4"/>
</dbReference>
<name>A0A9Q0XLY7_9SAUR</name>
<dbReference type="InterPro" id="IPR018056">
    <property type="entry name" value="Kringle_CS"/>
</dbReference>
<feature type="domain" description="Kringle" evidence="9">
    <location>
        <begin position="395"/>
        <end position="474"/>
    </location>
</feature>
<dbReference type="EMBL" id="JAPFRF010000011">
    <property type="protein sequence ID" value="KAJ7316677.1"/>
    <property type="molecule type" value="Genomic_DNA"/>
</dbReference>
<evidence type="ECO:0000259" key="10">
    <source>
        <dbReference type="PROSITE" id="PS50240"/>
    </source>
</evidence>
<dbReference type="Pfam" id="PF00089">
    <property type="entry name" value="Trypsin"/>
    <property type="match status" value="1"/>
</dbReference>
<gene>
    <name evidence="11" type="ORF">JRQ81_002839</name>
</gene>
<feature type="disulfide bond" evidence="8">
    <location>
        <begin position="417"/>
        <end position="456"/>
    </location>
</feature>
<comment type="subcellular location">
    <subcellularLocation>
        <location evidence="1">Secreted</location>
    </subcellularLocation>
</comment>
<feature type="domain" description="Kringle" evidence="9">
    <location>
        <begin position="306"/>
        <end position="384"/>
    </location>
</feature>
<sequence>MLGWKSWKPRGYHIIRRFMTGEGLDCETHDALRALPPRSLLGNRVRGAQGTLEIESRREGEWTTIPRSPREKPSWLVILAEAAATQAPPHGLIRPLRGGLVDWQRQHRLPRRPWQRPFQAAVDLATDAAEAPAAAVPGAEENSGVSRVMKASAAVLLVLLYTFTRGQCSPLNGFQRLKATQLIAFHYNWQSHGCQLLRFTQHSPDTQLQRNIHYDLYQKKGYVRNCIIGDGNDYRGTQSVTEKKKTCQQWRLKFPHDHRFPLLPHNGLEENYCRNPDRDKQGPWCYTTDPAVRYQSCGIKKCENAVCMTCNGEDYRGFVDHTESGTECQRWDLQHPHKHPFMPNKYPDKDLADNYCRNPDSSERPWCYTMDPAKEREFCRIRKCKKRRQSSTTTSCFRMKGEDYRGEVNVTSTGIPCQRWDSQTPHHHPFLPEKYECKDLRENYCRNPDGSEAPWCFTTFPHKRRAYCLQIKRCADDVEAEDCYRGNGEDYQGTVSKTRKGITCKKWKDHNPQVSPTTFPTETLEENYCRNPDNDSHGPWCYTMDQNTQFDYCAIELCAGETKPSIFLNPDKVLFDQCGKRDDRMQPLSPIAGGVARVVGGRPGNSPWTVSIRNREGDHFCGGSLVKEQWVISTRQCFSSCEADLSGYEVWLGTLFKDPAPNDPDKQAIPIIKIVCGPSESQLVMLKLERPATLNQRVALICLPPERYIVPVNTKCEIAGWGDTRGTGNDSVLNVAKLPIMSNQECNISLRGRLKENELCTSPLFVNVGTCEGDFGGPLACMTHNCWVLEGVITPSRVCARKDRPSTFIRVSLYVDWINKVMKLS</sequence>
<dbReference type="InterPro" id="IPR001254">
    <property type="entry name" value="Trypsin_dom"/>
</dbReference>
<dbReference type="GO" id="GO:0005615">
    <property type="term" value="C:extracellular space"/>
    <property type="evidence" value="ECO:0007669"/>
    <property type="project" value="TreeGrafter"/>
</dbReference>
<feature type="disulfide bond" evidence="8">
    <location>
        <begin position="328"/>
        <end position="367"/>
    </location>
</feature>
<feature type="domain" description="Peptidase S1" evidence="10">
    <location>
        <begin position="598"/>
        <end position="823"/>
    </location>
</feature>
<dbReference type="PRINTS" id="PR00722">
    <property type="entry name" value="CHYMOTRYPSIN"/>
</dbReference>
<evidence type="ECO:0000256" key="1">
    <source>
        <dbReference type="ARBA" id="ARBA00004613"/>
    </source>
</evidence>
<evidence type="ECO:0008006" key="13">
    <source>
        <dbReference type="Google" id="ProtNLM"/>
    </source>
</evidence>
<evidence type="ECO:0000256" key="8">
    <source>
        <dbReference type="PROSITE-ProRule" id="PRU00121"/>
    </source>
</evidence>
<dbReference type="PANTHER" id="PTHR24261:SF12">
    <property type="entry name" value="HEPATOCYTE GROWTH FACTOR-LIKE PROTEIN-RELATED"/>
    <property type="match status" value="1"/>
</dbReference>
<dbReference type="InterPro" id="IPR009003">
    <property type="entry name" value="Peptidase_S1_PA"/>
</dbReference>
<dbReference type="SMART" id="SM00130">
    <property type="entry name" value="KR"/>
    <property type="match status" value="4"/>
</dbReference>
<dbReference type="SUPFAM" id="SSF50494">
    <property type="entry name" value="Trypsin-like serine proteases"/>
    <property type="match status" value="1"/>
</dbReference>
<proteinExistence type="inferred from homology"/>
<dbReference type="Gene3D" id="3.50.4.10">
    <property type="entry name" value="Hepatocyte Growth Factor"/>
    <property type="match status" value="1"/>
</dbReference>
<accession>A0A9Q0XLY7</accession>
<feature type="disulfide bond" evidence="8">
    <location>
        <begin position="307"/>
        <end position="384"/>
    </location>
</feature>
<evidence type="ECO:0000256" key="6">
    <source>
        <dbReference type="ARBA" id="ARBA00022737"/>
    </source>
</evidence>
<dbReference type="OrthoDB" id="41905at2759"/>
<dbReference type="SMART" id="SM00020">
    <property type="entry name" value="Tryp_SPc"/>
    <property type="match status" value="1"/>
</dbReference>
<feature type="domain" description="Kringle" evidence="9">
    <location>
        <begin position="225"/>
        <end position="302"/>
    </location>
</feature>
<comment type="caution">
    <text evidence="11">The sequence shown here is derived from an EMBL/GenBank/DDBJ whole genome shotgun (WGS) entry which is preliminary data.</text>
</comment>
<keyword evidence="6" id="KW-0677">Repeat</keyword>
<dbReference type="InterPro" id="IPR050759">
    <property type="entry name" value="Serine_protease_kringle"/>
</dbReference>
<organism evidence="11 12">
    <name type="scientific">Phrynocephalus forsythii</name>
    <dbReference type="NCBI Taxonomy" id="171643"/>
    <lineage>
        <taxon>Eukaryota</taxon>
        <taxon>Metazoa</taxon>
        <taxon>Chordata</taxon>
        <taxon>Craniata</taxon>
        <taxon>Vertebrata</taxon>
        <taxon>Euteleostomi</taxon>
        <taxon>Lepidosauria</taxon>
        <taxon>Squamata</taxon>
        <taxon>Bifurcata</taxon>
        <taxon>Unidentata</taxon>
        <taxon>Episquamata</taxon>
        <taxon>Toxicofera</taxon>
        <taxon>Iguania</taxon>
        <taxon>Acrodonta</taxon>
        <taxon>Agamidae</taxon>
        <taxon>Agaminae</taxon>
        <taxon>Phrynocephalus</taxon>
    </lineage>
</organism>
<dbReference type="CDD" id="cd00190">
    <property type="entry name" value="Tryp_SPc"/>
    <property type="match status" value="1"/>
</dbReference>
<dbReference type="CDD" id="cd00108">
    <property type="entry name" value="KR"/>
    <property type="match status" value="4"/>
</dbReference>
<dbReference type="InterPro" id="IPR000001">
    <property type="entry name" value="Kringle"/>
</dbReference>
<evidence type="ECO:0000256" key="7">
    <source>
        <dbReference type="ARBA" id="ARBA00023157"/>
    </source>
</evidence>
<evidence type="ECO:0000256" key="4">
    <source>
        <dbReference type="ARBA" id="ARBA00022572"/>
    </source>
</evidence>
<dbReference type="InterPro" id="IPR038178">
    <property type="entry name" value="Kringle_sf"/>
</dbReference>
<dbReference type="SUPFAM" id="SSF57414">
    <property type="entry name" value="Hairpin loop containing domain-like"/>
    <property type="match status" value="1"/>
</dbReference>
<evidence type="ECO:0000256" key="2">
    <source>
        <dbReference type="ARBA" id="ARBA00009228"/>
    </source>
</evidence>
<dbReference type="InterPro" id="IPR013806">
    <property type="entry name" value="Kringle-like"/>
</dbReference>
<dbReference type="Gene3D" id="2.40.20.10">
    <property type="entry name" value="Plasminogen Kringle 4"/>
    <property type="match status" value="4"/>
</dbReference>
<dbReference type="InterPro" id="IPR043504">
    <property type="entry name" value="Peptidase_S1_PA_chymotrypsin"/>
</dbReference>
<keyword evidence="5" id="KW-0732">Signal</keyword>
<comment type="similarity">
    <text evidence="2">Belongs to the peptidase S1 family. Snake venom subfamily.</text>
</comment>
<evidence type="ECO:0000256" key="5">
    <source>
        <dbReference type="ARBA" id="ARBA00022729"/>
    </source>
</evidence>
<dbReference type="Gene3D" id="2.40.10.10">
    <property type="entry name" value="Trypsin-like serine proteases"/>
    <property type="match status" value="2"/>
</dbReference>
<feature type="disulfide bond" evidence="8">
    <location>
        <begin position="445"/>
        <end position="468"/>
    </location>
</feature>